<evidence type="ECO:0000256" key="1">
    <source>
        <dbReference type="ARBA" id="ARBA00004123"/>
    </source>
</evidence>
<comment type="subcellular location">
    <subcellularLocation>
        <location evidence="2">Cytoplasm</location>
    </subcellularLocation>
    <subcellularLocation>
        <location evidence="1">Nucleus</location>
    </subcellularLocation>
</comment>
<dbReference type="Proteomes" id="UP000193922">
    <property type="component" value="Unassembled WGS sequence"/>
</dbReference>
<dbReference type="InterPro" id="IPR045135">
    <property type="entry name" value="Rpn7_N"/>
</dbReference>
<organism evidence="8 9">
    <name type="scientific">Linderina pennispora</name>
    <dbReference type="NCBI Taxonomy" id="61395"/>
    <lineage>
        <taxon>Eukaryota</taxon>
        <taxon>Fungi</taxon>
        <taxon>Fungi incertae sedis</taxon>
        <taxon>Zoopagomycota</taxon>
        <taxon>Kickxellomycotina</taxon>
        <taxon>Kickxellomycetes</taxon>
        <taxon>Kickxellales</taxon>
        <taxon>Kickxellaceae</taxon>
        <taxon>Linderina</taxon>
    </lineage>
</organism>
<evidence type="ECO:0000256" key="3">
    <source>
        <dbReference type="ARBA" id="ARBA00008793"/>
    </source>
</evidence>
<feature type="domain" description="PCI" evidence="7">
    <location>
        <begin position="189"/>
        <end position="357"/>
    </location>
</feature>
<keyword evidence="4" id="KW-0963">Cytoplasm</keyword>
<dbReference type="STRING" id="61395.A0A1Y1WBY7"/>
<comment type="caution">
    <text evidence="8">The sequence shown here is derived from an EMBL/GenBank/DDBJ whole genome shotgun (WGS) entry which is preliminary data.</text>
</comment>
<keyword evidence="6" id="KW-0539">Nucleus</keyword>
<dbReference type="SMART" id="SM00088">
    <property type="entry name" value="PINT"/>
    <property type="match status" value="1"/>
</dbReference>
<dbReference type="PANTHER" id="PTHR14145">
    <property type="entry name" value="26S PROTESOME SUBUNIT 6"/>
    <property type="match status" value="1"/>
</dbReference>
<evidence type="ECO:0000313" key="8">
    <source>
        <dbReference type="EMBL" id="ORX70885.1"/>
    </source>
</evidence>
<comment type="similarity">
    <text evidence="3">Belongs to the CSN1 family.</text>
</comment>
<dbReference type="InterPro" id="IPR036390">
    <property type="entry name" value="WH_DNA-bd_sf"/>
</dbReference>
<keyword evidence="5" id="KW-0736">Signalosome</keyword>
<gene>
    <name evidence="8" type="ORF">DL89DRAFT_266993</name>
</gene>
<accession>A0A1Y1WBY7</accession>
<evidence type="ECO:0000259" key="7">
    <source>
        <dbReference type="PROSITE" id="PS50250"/>
    </source>
</evidence>
<evidence type="ECO:0000256" key="2">
    <source>
        <dbReference type="ARBA" id="ARBA00004496"/>
    </source>
</evidence>
<dbReference type="EMBL" id="MCFD01000005">
    <property type="protein sequence ID" value="ORX70885.1"/>
    <property type="molecule type" value="Genomic_DNA"/>
</dbReference>
<dbReference type="PANTHER" id="PTHR14145:SF2">
    <property type="entry name" value="COP9 SIGNALOSOME COMPLEX SUBUNIT 1"/>
    <property type="match status" value="1"/>
</dbReference>
<evidence type="ECO:0000256" key="4">
    <source>
        <dbReference type="ARBA" id="ARBA00022490"/>
    </source>
</evidence>
<dbReference type="OrthoDB" id="422427at2759"/>
<evidence type="ECO:0000313" key="9">
    <source>
        <dbReference type="Proteomes" id="UP000193922"/>
    </source>
</evidence>
<evidence type="ECO:0000256" key="6">
    <source>
        <dbReference type="ARBA" id="ARBA00023242"/>
    </source>
</evidence>
<dbReference type="SUPFAM" id="SSF46785">
    <property type="entry name" value="Winged helix' DNA-binding domain"/>
    <property type="match status" value="1"/>
</dbReference>
<proteinExistence type="inferred from homology"/>
<dbReference type="InterPro" id="IPR019585">
    <property type="entry name" value="Rpn7/CSN1"/>
</dbReference>
<dbReference type="PROSITE" id="PS50250">
    <property type="entry name" value="PCI"/>
    <property type="match status" value="1"/>
</dbReference>
<protein>
    <recommendedName>
        <fullName evidence="7">PCI domain-containing protein</fullName>
    </recommendedName>
</protein>
<dbReference type="Pfam" id="PF01399">
    <property type="entry name" value="PCI"/>
    <property type="match status" value="1"/>
</dbReference>
<dbReference type="RefSeq" id="XP_040744464.1">
    <property type="nucleotide sequence ID" value="XM_040887323.1"/>
</dbReference>
<name>A0A1Y1WBY7_9FUNG</name>
<evidence type="ECO:0000256" key="5">
    <source>
        <dbReference type="ARBA" id="ARBA00022790"/>
    </source>
</evidence>
<dbReference type="GO" id="GO:0008180">
    <property type="term" value="C:COP9 signalosome"/>
    <property type="evidence" value="ECO:0007669"/>
    <property type="project" value="UniProtKB-KW"/>
</dbReference>
<reference evidence="8 9" key="1">
    <citation type="submission" date="2016-07" db="EMBL/GenBank/DDBJ databases">
        <title>Pervasive Adenine N6-methylation of Active Genes in Fungi.</title>
        <authorList>
            <consortium name="DOE Joint Genome Institute"/>
            <person name="Mondo S.J."/>
            <person name="Dannebaum R.O."/>
            <person name="Kuo R.C."/>
            <person name="Labutti K."/>
            <person name="Haridas S."/>
            <person name="Kuo A."/>
            <person name="Salamov A."/>
            <person name="Ahrendt S.R."/>
            <person name="Lipzen A."/>
            <person name="Sullivan W."/>
            <person name="Andreopoulos W.B."/>
            <person name="Clum A."/>
            <person name="Lindquist E."/>
            <person name="Daum C."/>
            <person name="Ramamoorthy G.K."/>
            <person name="Gryganskyi A."/>
            <person name="Culley D."/>
            <person name="Magnuson J.K."/>
            <person name="James T.Y."/>
            <person name="O'Malley M.A."/>
            <person name="Stajich J.E."/>
            <person name="Spatafora J.W."/>
            <person name="Visel A."/>
            <person name="Grigoriev I.V."/>
        </authorList>
    </citation>
    <scope>NUCLEOTIDE SEQUENCE [LARGE SCALE GENOMIC DNA]</scope>
    <source>
        <strain evidence="8 9">ATCC 12442</strain>
    </source>
</reference>
<dbReference type="InterPro" id="IPR000717">
    <property type="entry name" value="PCI_dom"/>
</dbReference>
<dbReference type="GO" id="GO:0005737">
    <property type="term" value="C:cytoplasm"/>
    <property type="evidence" value="ECO:0007669"/>
    <property type="project" value="UniProtKB-SubCell"/>
</dbReference>
<dbReference type="GeneID" id="63803971"/>
<dbReference type="Pfam" id="PF10602">
    <property type="entry name" value="RPN7"/>
    <property type="match status" value="1"/>
</dbReference>
<dbReference type="Gene3D" id="1.25.40.570">
    <property type="match status" value="2"/>
</dbReference>
<keyword evidence="9" id="KW-1185">Reference proteome</keyword>
<dbReference type="AlphaFoldDB" id="A0A1Y1WBY7"/>
<sequence>MTSSVTAPHGTGIELTVCGPPQLDSFVVSEYLGGYTPQIKIRRALQMGRRCPELALEAYQIAYNELVQNTLDVETAKIVAKFIQDLDSSFIRDTAWEDDARRTSHDEQENLRVQIDAWGFSDKATASYLKARDYCTSLQDQADMSAKAAYTGASIMRWAQVSNYANKALSTSKTPNDEANADMGEGKWSDVARNVGLLNYESANTSQVVTPMDIALYGTLAGLASLSRDEIKDMLINNTQFRKFLEHLPVCLELLQLFYRSQYTSALAKLDQTMSLARIDMVLALQVDKLLSKIRVNILVLYTQPFASTRLESMAKALRFGTASELERELASLISSGRIKARIDLVNGFLISYKVEPRDLALQKVEKMYKTFSDQSELLLARVMFLEEETANTPKSSRR</sequence>